<dbReference type="EMBL" id="JABMCB010000121">
    <property type="protein sequence ID" value="NUU73998.1"/>
    <property type="molecule type" value="Genomic_DNA"/>
</dbReference>
<dbReference type="Proteomes" id="UP000526125">
    <property type="component" value="Unassembled WGS sequence"/>
</dbReference>
<evidence type="ECO:0000313" key="2">
    <source>
        <dbReference type="Proteomes" id="UP000526125"/>
    </source>
</evidence>
<comment type="caution">
    <text evidence="1">The sequence shown here is derived from an EMBL/GenBank/DDBJ whole genome shotgun (WGS) entry which is preliminary data.</text>
</comment>
<accession>A0A7Y6BSV6</accession>
<dbReference type="AlphaFoldDB" id="A0A7Y6BSV6"/>
<keyword evidence="2" id="KW-1185">Reference proteome</keyword>
<reference evidence="1 2" key="1">
    <citation type="submission" date="2020-05" db="EMBL/GenBank/DDBJ databases">
        <title>Genome Sequencing of Type Strains.</title>
        <authorList>
            <person name="Lemaire J.F."/>
            <person name="Inderbitzin P."/>
            <person name="Gregorio O.A."/>
            <person name="Collins S.B."/>
            <person name="Wespe N."/>
            <person name="Knight-Connoni V."/>
        </authorList>
    </citation>
    <scope>NUCLEOTIDE SEQUENCE [LARGE SCALE GENOMIC DNA]</scope>
    <source>
        <strain evidence="1 2">LMG 21957</strain>
    </source>
</reference>
<gene>
    <name evidence="1" type="ORF">HP552_01715</name>
</gene>
<sequence>MMAISPKAIRLIDRALAPLIKSGCNIDKIKMVAAAGTELVEQGSVETEFGKLRVEAGIRIPRGRAYLIEDRYQGFTWVR</sequence>
<proteinExistence type="predicted"/>
<evidence type="ECO:0000313" key="1">
    <source>
        <dbReference type="EMBL" id="NUU73998.1"/>
    </source>
</evidence>
<name>A0A7Y6BSV6_9BACL</name>
<protein>
    <submittedName>
        <fullName evidence="1">Uncharacterized protein</fullName>
    </submittedName>
</protein>
<dbReference type="RefSeq" id="WP_175393982.1">
    <property type="nucleotide sequence ID" value="NZ_JABMCB010000121.1"/>
</dbReference>
<organism evidence="1 2">
    <name type="scientific">Paenibacillus xylanilyticus</name>
    <dbReference type="NCBI Taxonomy" id="248903"/>
    <lineage>
        <taxon>Bacteria</taxon>
        <taxon>Bacillati</taxon>
        <taxon>Bacillota</taxon>
        <taxon>Bacilli</taxon>
        <taxon>Bacillales</taxon>
        <taxon>Paenibacillaceae</taxon>
        <taxon>Paenibacillus</taxon>
    </lineage>
</organism>